<accession>A0AAE0GS72</accession>
<dbReference type="Gene3D" id="3.30.420.10">
    <property type="entry name" value="Ribonuclease H-like superfamily/Ribonuclease H"/>
    <property type="match status" value="1"/>
</dbReference>
<dbReference type="SUPFAM" id="SSF53098">
    <property type="entry name" value="Ribonuclease H-like"/>
    <property type="match status" value="1"/>
</dbReference>
<dbReference type="AlphaFoldDB" id="A0AAE0GS72"/>
<dbReference type="InterPro" id="IPR012337">
    <property type="entry name" value="RNaseH-like_sf"/>
</dbReference>
<sequence length="219" mass="24656">MWDNPANFSDTGIMTGRMDLFSLDERHMATDGSYDPCTDEAGSAVVTEHGTYMSSSTPGEKSIARAEAYGIVSALLLQKPDKDLIIYTDSQNTIDNIRNGREDFLYGRTPEKLREWVEVVHGRRVAEKLGRKLRPWVTNFFFNVWCHYNKKMVEGGHEFASRIQEQYGICAADLRRKGKSALPTAVGGEPTAELEEEWVERQDEGVPTIMSAEVTDLTL</sequence>
<evidence type="ECO:0000313" key="2">
    <source>
        <dbReference type="EMBL" id="KAK3283297.1"/>
    </source>
</evidence>
<dbReference type="InterPro" id="IPR036397">
    <property type="entry name" value="RNaseH_sf"/>
</dbReference>
<dbReference type="GO" id="GO:0003676">
    <property type="term" value="F:nucleic acid binding"/>
    <property type="evidence" value="ECO:0007669"/>
    <property type="project" value="InterPro"/>
</dbReference>
<proteinExistence type="predicted"/>
<gene>
    <name evidence="2" type="ORF">CYMTET_9000</name>
</gene>
<evidence type="ECO:0000259" key="1">
    <source>
        <dbReference type="Pfam" id="PF00075"/>
    </source>
</evidence>
<feature type="domain" description="RNase H type-1" evidence="1">
    <location>
        <begin position="28"/>
        <end position="100"/>
    </location>
</feature>
<keyword evidence="3" id="KW-1185">Reference proteome</keyword>
<dbReference type="GO" id="GO:0004523">
    <property type="term" value="F:RNA-DNA hybrid ribonuclease activity"/>
    <property type="evidence" value="ECO:0007669"/>
    <property type="project" value="InterPro"/>
</dbReference>
<dbReference type="Pfam" id="PF00075">
    <property type="entry name" value="RNase_H"/>
    <property type="match status" value="1"/>
</dbReference>
<dbReference type="EMBL" id="LGRX02002921">
    <property type="protein sequence ID" value="KAK3283297.1"/>
    <property type="molecule type" value="Genomic_DNA"/>
</dbReference>
<dbReference type="InterPro" id="IPR044730">
    <property type="entry name" value="RNase_H-like_dom_plant"/>
</dbReference>
<evidence type="ECO:0000313" key="3">
    <source>
        <dbReference type="Proteomes" id="UP001190700"/>
    </source>
</evidence>
<dbReference type="CDD" id="cd06222">
    <property type="entry name" value="RNase_H_like"/>
    <property type="match status" value="1"/>
</dbReference>
<organism evidence="2 3">
    <name type="scientific">Cymbomonas tetramitiformis</name>
    <dbReference type="NCBI Taxonomy" id="36881"/>
    <lineage>
        <taxon>Eukaryota</taxon>
        <taxon>Viridiplantae</taxon>
        <taxon>Chlorophyta</taxon>
        <taxon>Pyramimonadophyceae</taxon>
        <taxon>Pyramimonadales</taxon>
        <taxon>Pyramimonadaceae</taxon>
        <taxon>Cymbomonas</taxon>
    </lineage>
</organism>
<comment type="caution">
    <text evidence="2">The sequence shown here is derived from an EMBL/GenBank/DDBJ whole genome shotgun (WGS) entry which is preliminary data.</text>
</comment>
<dbReference type="InterPro" id="IPR002156">
    <property type="entry name" value="RNaseH_domain"/>
</dbReference>
<dbReference type="Proteomes" id="UP001190700">
    <property type="component" value="Unassembled WGS sequence"/>
</dbReference>
<name>A0AAE0GS72_9CHLO</name>
<protein>
    <recommendedName>
        <fullName evidence="1">RNase H type-1 domain-containing protein</fullName>
    </recommendedName>
</protein>
<reference evidence="2 3" key="1">
    <citation type="journal article" date="2015" name="Genome Biol. Evol.">
        <title>Comparative Genomics of a Bacterivorous Green Alga Reveals Evolutionary Causalities and Consequences of Phago-Mixotrophic Mode of Nutrition.</title>
        <authorList>
            <person name="Burns J.A."/>
            <person name="Paasch A."/>
            <person name="Narechania A."/>
            <person name="Kim E."/>
        </authorList>
    </citation>
    <scope>NUCLEOTIDE SEQUENCE [LARGE SCALE GENOMIC DNA]</scope>
    <source>
        <strain evidence="2 3">PLY_AMNH</strain>
    </source>
</reference>